<dbReference type="EMBL" id="CP058649">
    <property type="protein sequence ID" value="QUI22589.1"/>
    <property type="molecule type" value="Genomic_DNA"/>
</dbReference>
<dbReference type="SUPFAM" id="SSF51215">
    <property type="entry name" value="Regulatory protein AraC"/>
    <property type="match status" value="1"/>
</dbReference>
<dbReference type="InterPro" id="IPR014710">
    <property type="entry name" value="RmlC-like_jellyroll"/>
</dbReference>
<feature type="domain" description="HTH araC/xylS-type" evidence="4">
    <location>
        <begin position="187"/>
        <end position="285"/>
    </location>
</feature>
<dbReference type="Pfam" id="PF12833">
    <property type="entry name" value="HTH_18"/>
    <property type="match status" value="1"/>
</dbReference>
<evidence type="ECO:0000259" key="4">
    <source>
        <dbReference type="PROSITE" id="PS01124"/>
    </source>
</evidence>
<dbReference type="GO" id="GO:0003700">
    <property type="term" value="F:DNA-binding transcription factor activity"/>
    <property type="evidence" value="ECO:0007669"/>
    <property type="project" value="InterPro"/>
</dbReference>
<dbReference type="PROSITE" id="PS00041">
    <property type="entry name" value="HTH_ARAC_FAMILY_1"/>
    <property type="match status" value="1"/>
</dbReference>
<organism evidence="5 6">
    <name type="scientific">Vallitalea pronyensis</name>
    <dbReference type="NCBI Taxonomy" id="1348613"/>
    <lineage>
        <taxon>Bacteria</taxon>
        <taxon>Bacillati</taxon>
        <taxon>Bacillota</taxon>
        <taxon>Clostridia</taxon>
        <taxon>Lachnospirales</taxon>
        <taxon>Vallitaleaceae</taxon>
        <taxon>Vallitalea</taxon>
    </lineage>
</organism>
<evidence type="ECO:0000256" key="1">
    <source>
        <dbReference type="ARBA" id="ARBA00023015"/>
    </source>
</evidence>
<sequence>MTKMNIAEIVYNKFKHNESHHRTLSDNPSLGILFSGYVRKNTASGSHYNYTPNEYHGIFILSGEGIYQTDEGMEIPIQPGDFIQRFPGKTHSTIITSNDWSELYLSIGSHIYRSFAEIYVFAPDKPVLSPGHDFELIQQILDYHARLGNANRIELPLLLSEATAIIAKATYLDRIRRTTTDEMNILAMSIQYIEANITHRLSVEEVAAHVNMGYEKFRKLFTKQYRISPGNYILNRRINTAQKMLSAGKLSIKEIAMELGYPDSYSFSKQFKKLTGHTPSQFRHFYYHE</sequence>
<keyword evidence="3" id="KW-0804">Transcription</keyword>
<dbReference type="InterPro" id="IPR020449">
    <property type="entry name" value="Tscrpt_reg_AraC-type_HTH"/>
</dbReference>
<dbReference type="Gene3D" id="2.60.120.10">
    <property type="entry name" value="Jelly Rolls"/>
    <property type="match status" value="1"/>
</dbReference>
<name>A0A8J8SGP0_9FIRM</name>
<dbReference type="InterPro" id="IPR018062">
    <property type="entry name" value="HTH_AraC-typ_CS"/>
</dbReference>
<dbReference type="KEGG" id="vpy:HZI73_09875"/>
<dbReference type="PRINTS" id="PR00032">
    <property type="entry name" value="HTHARAC"/>
</dbReference>
<keyword evidence="6" id="KW-1185">Reference proteome</keyword>
<evidence type="ECO:0000313" key="6">
    <source>
        <dbReference type="Proteomes" id="UP000683246"/>
    </source>
</evidence>
<dbReference type="InterPro" id="IPR018060">
    <property type="entry name" value="HTH_AraC"/>
</dbReference>
<dbReference type="GO" id="GO:0043565">
    <property type="term" value="F:sequence-specific DNA binding"/>
    <property type="evidence" value="ECO:0007669"/>
    <property type="project" value="InterPro"/>
</dbReference>
<dbReference type="Proteomes" id="UP000683246">
    <property type="component" value="Chromosome"/>
</dbReference>
<dbReference type="SUPFAM" id="SSF46689">
    <property type="entry name" value="Homeodomain-like"/>
    <property type="match status" value="2"/>
</dbReference>
<dbReference type="InterPro" id="IPR037923">
    <property type="entry name" value="HTH-like"/>
</dbReference>
<keyword evidence="1" id="KW-0805">Transcription regulation</keyword>
<reference evidence="5" key="1">
    <citation type="submission" date="2020-07" db="EMBL/GenBank/DDBJ databases">
        <title>Vallitalea pronyensis genome.</title>
        <authorList>
            <person name="Postec A."/>
        </authorList>
    </citation>
    <scope>NUCLEOTIDE SEQUENCE</scope>
    <source>
        <strain evidence="5">FatNI3</strain>
    </source>
</reference>
<keyword evidence="2" id="KW-0238">DNA-binding</keyword>
<dbReference type="RefSeq" id="WP_212698079.1">
    <property type="nucleotide sequence ID" value="NZ_CP058649.1"/>
</dbReference>
<dbReference type="PANTHER" id="PTHR43280:SF2">
    <property type="entry name" value="HTH-TYPE TRANSCRIPTIONAL REGULATOR EXSA"/>
    <property type="match status" value="1"/>
</dbReference>
<evidence type="ECO:0000256" key="2">
    <source>
        <dbReference type="ARBA" id="ARBA00023125"/>
    </source>
</evidence>
<dbReference type="AlphaFoldDB" id="A0A8J8SGP0"/>
<evidence type="ECO:0000256" key="3">
    <source>
        <dbReference type="ARBA" id="ARBA00023163"/>
    </source>
</evidence>
<accession>A0A8J8SGP0</accession>
<protein>
    <submittedName>
        <fullName evidence="5">Helix-turn-helix transcriptional regulator</fullName>
    </submittedName>
</protein>
<evidence type="ECO:0000313" key="5">
    <source>
        <dbReference type="EMBL" id="QUI22589.1"/>
    </source>
</evidence>
<dbReference type="PANTHER" id="PTHR43280">
    <property type="entry name" value="ARAC-FAMILY TRANSCRIPTIONAL REGULATOR"/>
    <property type="match status" value="1"/>
</dbReference>
<dbReference type="SMART" id="SM00342">
    <property type="entry name" value="HTH_ARAC"/>
    <property type="match status" value="1"/>
</dbReference>
<dbReference type="InterPro" id="IPR009057">
    <property type="entry name" value="Homeodomain-like_sf"/>
</dbReference>
<dbReference type="Gene3D" id="1.10.10.60">
    <property type="entry name" value="Homeodomain-like"/>
    <property type="match status" value="2"/>
</dbReference>
<dbReference type="PROSITE" id="PS01124">
    <property type="entry name" value="HTH_ARAC_FAMILY_2"/>
    <property type="match status" value="1"/>
</dbReference>
<gene>
    <name evidence="5" type="ORF">HZI73_09875</name>
</gene>
<proteinExistence type="predicted"/>